<name>A0A074MAQ3_9BACL</name>
<dbReference type="PANTHER" id="PTHR35861">
    <property type="match status" value="1"/>
</dbReference>
<accession>A0A074MAQ3</accession>
<dbReference type="Gene3D" id="3.40.50.11780">
    <property type="match status" value="2"/>
</dbReference>
<dbReference type="eggNOG" id="COG3497">
    <property type="taxonomic scope" value="Bacteria"/>
</dbReference>
<dbReference type="RefSeq" id="WP_038088473.1">
    <property type="nucleotide sequence ID" value="NZ_JMIR01000015.1"/>
</dbReference>
<dbReference type="EMBL" id="JMIR01000015">
    <property type="protein sequence ID" value="KEO82997.1"/>
    <property type="molecule type" value="Genomic_DNA"/>
</dbReference>
<gene>
    <name evidence="2" type="ORF">EL26_11950</name>
</gene>
<organism evidence="2 3">
    <name type="scientific">Tumebacillus flagellatus</name>
    <dbReference type="NCBI Taxonomy" id="1157490"/>
    <lineage>
        <taxon>Bacteria</taxon>
        <taxon>Bacillati</taxon>
        <taxon>Bacillota</taxon>
        <taxon>Bacilli</taxon>
        <taxon>Bacillales</taxon>
        <taxon>Alicyclobacillaceae</taxon>
        <taxon>Tumebacillus</taxon>
    </lineage>
</organism>
<comment type="caution">
    <text evidence="2">The sequence shown here is derived from an EMBL/GenBank/DDBJ whole genome shotgun (WGS) entry which is preliminary data.</text>
</comment>
<dbReference type="Pfam" id="PF22671">
    <property type="entry name" value="Gp18_domIII_N"/>
    <property type="match status" value="1"/>
</dbReference>
<reference evidence="2 3" key="1">
    <citation type="journal article" date="2013" name="Int. J. Syst. Evol. Microbiol.">
        <title>Tumebacillus flagellatus sp. nov., an alpha-amylase/pullulanase-producing bacterium isolated from cassava wastewater.</title>
        <authorList>
            <person name="Wang Q."/>
            <person name="Xie N."/>
            <person name="Qin Y."/>
            <person name="Shen N."/>
            <person name="Zhu J."/>
            <person name="Mi H."/>
            <person name="Huang R."/>
        </authorList>
    </citation>
    <scope>NUCLEOTIDE SEQUENCE [LARGE SCALE GENOMIC DNA]</scope>
    <source>
        <strain evidence="2 3">GST4</strain>
    </source>
</reference>
<dbReference type="PANTHER" id="PTHR35861:SF1">
    <property type="entry name" value="PHAGE TAIL SHEATH PROTEIN"/>
    <property type="match status" value="1"/>
</dbReference>
<dbReference type="Proteomes" id="UP000027931">
    <property type="component" value="Unassembled WGS sequence"/>
</dbReference>
<dbReference type="AlphaFoldDB" id="A0A074MAQ3"/>
<keyword evidence="3" id="KW-1185">Reference proteome</keyword>
<sequence>MQFVQNLNNLILDDQYFLEVPTAEGSASAPTGNIGLVGTFSRGPLNTPTLVTSYPDLVKKFGDVDPEFALTGTLTARGIFKQGNANVYVVRVSSSTAPAAQAQVEVQDAEGTAVLTLKAKTPGTWGNALSAAISAGTKSGTIKVELQYGSEFESWDNVLLVKPAAPIAGTLLASSVFGEKGASQLAEMEILATDAADQPKFDTYYLAGGTDGADAKAADYKGSASGTTKTGLHALDSAPINLILAAEQGDDDINQALIENAEGITQNGGLPRIALITFPRATSVSSLGNLTKPQDTDRAIAVFPWVHISDSATGTTLTVSPVGYFAGVLAGLQPHLSTGNKKVSGILGTDPNQNIGPSELVAMVQARVNAIGVQTPAGQIGIRGSFTLSQEEAQSQIHVRRMQDYINQLVSQVGGQFVDQPITDDLMRQVYHCVDNLLQPMKAPISPADQMIADYKVVCDASNNPASSIAQNRLICDYGVKLLNVNRFMIFRTQIGTGVVITKQS</sequence>
<dbReference type="InterPro" id="IPR052042">
    <property type="entry name" value="Tail_sheath_structural"/>
</dbReference>
<dbReference type="InterPro" id="IPR054564">
    <property type="entry name" value="Gp18_domIII_N"/>
</dbReference>
<protein>
    <recommendedName>
        <fullName evidence="1">Tail sheath protein Gp18-like domain-containing protein</fullName>
    </recommendedName>
</protein>
<evidence type="ECO:0000313" key="2">
    <source>
        <dbReference type="EMBL" id="KEO82997.1"/>
    </source>
</evidence>
<feature type="domain" description="Tail sheath protein Gp18-like" evidence="1">
    <location>
        <begin position="31"/>
        <end position="92"/>
    </location>
</feature>
<dbReference type="OrthoDB" id="89060at2"/>
<evidence type="ECO:0000313" key="3">
    <source>
        <dbReference type="Proteomes" id="UP000027931"/>
    </source>
</evidence>
<evidence type="ECO:0000259" key="1">
    <source>
        <dbReference type="Pfam" id="PF22671"/>
    </source>
</evidence>
<proteinExistence type="predicted"/>
<dbReference type="STRING" id="1157490.EL26_11950"/>